<reference evidence="4 5" key="1">
    <citation type="submission" date="2011-06" db="EMBL/GenBank/DDBJ databases">
        <title>The complete genome of Spirochaeta thermophila DSM 6578.</title>
        <authorList>
            <consortium name="US DOE Joint Genome Institute (JGI-PGF)"/>
            <person name="Lucas S."/>
            <person name="Lapidus A."/>
            <person name="Bruce D."/>
            <person name="Goodwin L."/>
            <person name="Pitluck S."/>
            <person name="Peters L."/>
            <person name="Kyrpides N."/>
            <person name="Mavromatis K."/>
            <person name="Ivanova N."/>
            <person name="Mikailova N."/>
            <person name="Pagani I."/>
            <person name="Chertkov O."/>
            <person name="Detter J.C."/>
            <person name="Tapia R."/>
            <person name="Han C."/>
            <person name="Land M."/>
            <person name="Hauser L."/>
            <person name="Markowitz V."/>
            <person name="Cheng J.-F."/>
            <person name="Hugenholtz P."/>
            <person name="Woyke T."/>
            <person name="Wu D."/>
            <person name="Spring S."/>
            <person name="Merkhoffer B."/>
            <person name="Schneider S."/>
            <person name="Klenk H.-P."/>
            <person name="Eisen J.A."/>
        </authorList>
    </citation>
    <scope>NUCLEOTIDE SEQUENCE [LARGE SCALE GENOMIC DNA]</scope>
    <source>
        <strain evidence="5">ATCC 700085 / DSM 6578 / Z-1203</strain>
    </source>
</reference>
<feature type="transmembrane region" description="Helical" evidence="1">
    <location>
        <begin position="214"/>
        <end position="232"/>
    </location>
</feature>
<dbReference type="Proteomes" id="UP000007254">
    <property type="component" value="Chromosome"/>
</dbReference>
<feature type="transmembrane region" description="Helical" evidence="1">
    <location>
        <begin position="244"/>
        <end position="265"/>
    </location>
</feature>
<dbReference type="RefSeq" id="WP_014625258.1">
    <property type="nucleotide sequence ID" value="NC_017583.1"/>
</dbReference>
<gene>
    <name evidence="4" type="ordered locus">Spith_1669</name>
</gene>
<protein>
    <submittedName>
        <fullName evidence="4">ABC-type uncharacterized transport system</fullName>
    </submittedName>
</protein>
<keyword evidence="5" id="KW-1185">Reference proteome</keyword>
<dbReference type="AlphaFoldDB" id="G0GBC0"/>
<name>G0GBC0_WINT7</name>
<feature type="transmembrane region" description="Helical" evidence="1">
    <location>
        <begin position="160"/>
        <end position="179"/>
    </location>
</feature>
<dbReference type="EMBL" id="CP002903">
    <property type="protein sequence ID" value="AEJ61929.1"/>
    <property type="molecule type" value="Genomic_DNA"/>
</dbReference>
<organism evidence="4 5">
    <name type="scientific">Winmispira thermophila (strain ATCC 700085 / DSM 6578 / Z-1203)</name>
    <name type="common">Spirochaeta thermophila</name>
    <dbReference type="NCBI Taxonomy" id="869211"/>
    <lineage>
        <taxon>Bacteria</taxon>
        <taxon>Pseudomonadati</taxon>
        <taxon>Spirochaetota</taxon>
        <taxon>Spirochaetia</taxon>
        <taxon>Winmispirales</taxon>
        <taxon>Winmispiraceae</taxon>
        <taxon>Winmispira</taxon>
    </lineage>
</organism>
<dbReference type="Pfam" id="PF09822">
    <property type="entry name" value="ABC_transp_aux"/>
    <property type="match status" value="1"/>
</dbReference>
<dbReference type="InterPro" id="IPR019196">
    <property type="entry name" value="ABC_transp_unknown"/>
</dbReference>
<feature type="domain" description="DUF7088" evidence="3">
    <location>
        <begin position="270"/>
        <end position="366"/>
    </location>
</feature>
<feature type="transmembrane region" description="Helical" evidence="1">
    <location>
        <begin position="689"/>
        <end position="714"/>
    </location>
</feature>
<dbReference type="STRING" id="869211.Spith_1669"/>
<feature type="transmembrane region" description="Helical" evidence="1">
    <location>
        <begin position="131"/>
        <end position="153"/>
    </location>
</feature>
<evidence type="ECO:0000313" key="4">
    <source>
        <dbReference type="EMBL" id="AEJ61929.1"/>
    </source>
</evidence>
<dbReference type="InterPro" id="IPR055396">
    <property type="entry name" value="DUF7088"/>
</dbReference>
<feature type="transmembrane region" description="Helical" evidence="1">
    <location>
        <begin position="94"/>
        <end position="119"/>
    </location>
</feature>
<keyword evidence="1" id="KW-0812">Transmembrane</keyword>
<evidence type="ECO:0000313" key="5">
    <source>
        <dbReference type="Proteomes" id="UP000007254"/>
    </source>
</evidence>
<proteinExistence type="predicted"/>
<feature type="domain" description="ABC-type uncharacterised transport system" evidence="2">
    <location>
        <begin position="401"/>
        <end position="652"/>
    </location>
</feature>
<evidence type="ECO:0000259" key="3">
    <source>
        <dbReference type="Pfam" id="PF23357"/>
    </source>
</evidence>
<feature type="transmembrane region" description="Helical" evidence="1">
    <location>
        <begin position="54"/>
        <end position="73"/>
    </location>
</feature>
<dbReference type="KEGG" id="stq:Spith_1669"/>
<keyword evidence="1" id="KW-1133">Transmembrane helix</keyword>
<sequence length="721" mass="78373">MTRRLALTEAARLLRSPGPPAWAGLFLAAASAWTLLLSGTLARGLAPHTPFLQTLAYLLPLLAALTAVALWRTPGSRALLPILLTLPLRDHEPVLARTTAGLLFLAATLLLSLHLPLLFAPLAPPDPGRLAAGLLGLLLFALLLLSWSTPLLLRARTLPGGLLASLLLSYLALLLPVLLSPLPLPSGLAAFLTSLSPAAHLLRLTSGLLDLRDLAYFLGGSALGLLWAVHTFARLRGPVRPPRLLPLAVLALLLTLHGLLTPLSLDLTVDRRHTLGPTTRTLLSRIAYPLTITYYTSRRLAAVSPTPSEVEDLLRLYTRGNPRIRVKIETVDERRMEVEDLGIVPQQIQITEAGEVRYLTVYSGLSLTYLDRVWTLPVVYSVDRLEYELACGLRALLEDRRPVVGILARTTGDSYQTTYRNLVGVAARTFGVRAVDPASTGLDEIDLLLVIDDGRLTDDDLRFVLTAKEAGIPLMLCVDAVHVDPDDGFRAGRVEESPLLSLLEAWGVELEPALVAQRPGLLLPVVEEGDASSVHTLHPYPLWWEVPLPGVPHPLTSVLRSLHLYWASPLTLTDAWRPLLLSTPEAWLVTDPLTASPTLGRVTSPPSDARRGPFVLAAVTEGPPRILVLGDAEAGSDLVEFTHAVGNLDFFLASFHWLLGQEDMLTLVTRTRTVPLLDLPEEPDRARTVLYVLDALAVGVVPGLLLLLSFVLALRRPHAED</sequence>
<feature type="transmembrane region" description="Helical" evidence="1">
    <location>
        <begin position="21"/>
        <end position="42"/>
    </location>
</feature>
<evidence type="ECO:0000256" key="1">
    <source>
        <dbReference type="SAM" id="Phobius"/>
    </source>
</evidence>
<keyword evidence="1" id="KW-0472">Membrane</keyword>
<evidence type="ECO:0000259" key="2">
    <source>
        <dbReference type="Pfam" id="PF09822"/>
    </source>
</evidence>
<accession>G0GBC0</accession>
<dbReference type="HOGENOM" id="CLU_023353_0_0_12"/>
<dbReference type="Pfam" id="PF23357">
    <property type="entry name" value="DUF7088"/>
    <property type="match status" value="1"/>
</dbReference>